<gene>
    <name evidence="2" type="ORF">ACEZDJ_19845</name>
</gene>
<comment type="caution">
    <text evidence="2">The sequence shown here is derived from an EMBL/GenBank/DDBJ whole genome shotgun (WGS) entry which is preliminary data.</text>
</comment>
<evidence type="ECO:0000313" key="2">
    <source>
        <dbReference type="EMBL" id="MFC1403547.1"/>
    </source>
</evidence>
<dbReference type="Proteomes" id="UP001592528">
    <property type="component" value="Unassembled WGS sequence"/>
</dbReference>
<evidence type="ECO:0000256" key="1">
    <source>
        <dbReference type="SAM" id="Phobius"/>
    </source>
</evidence>
<accession>A0ABV6UPZ8</accession>
<sequence>MNHSTPPTLATIAIGTLLTLAVATIGTSITFDVRLARVLFFGGLPRSEYFERRPKAKVGTWAVGIWFMIAGWLGFAVLAWSWLAQLL</sequence>
<dbReference type="EMBL" id="JBHEZZ010000010">
    <property type="protein sequence ID" value="MFC1403547.1"/>
    <property type="molecule type" value="Genomic_DNA"/>
</dbReference>
<keyword evidence="1" id="KW-0472">Membrane</keyword>
<reference evidence="2 3" key="1">
    <citation type="submission" date="2024-09" db="EMBL/GenBank/DDBJ databases">
        <authorList>
            <person name="Lee S.D."/>
        </authorList>
    </citation>
    <scope>NUCLEOTIDE SEQUENCE [LARGE SCALE GENOMIC DNA]</scope>
    <source>
        <strain evidence="2 3">N1-5</strain>
    </source>
</reference>
<keyword evidence="1" id="KW-1133">Transmembrane helix</keyword>
<organism evidence="2 3">
    <name type="scientific">Streptacidiphilus cavernicola</name>
    <dbReference type="NCBI Taxonomy" id="3342716"/>
    <lineage>
        <taxon>Bacteria</taxon>
        <taxon>Bacillati</taxon>
        <taxon>Actinomycetota</taxon>
        <taxon>Actinomycetes</taxon>
        <taxon>Kitasatosporales</taxon>
        <taxon>Streptomycetaceae</taxon>
        <taxon>Streptacidiphilus</taxon>
    </lineage>
</organism>
<keyword evidence="3" id="KW-1185">Reference proteome</keyword>
<dbReference type="RefSeq" id="WP_030255328.1">
    <property type="nucleotide sequence ID" value="NZ_JBHEZZ010000010.1"/>
</dbReference>
<name>A0ABV6UPZ8_9ACTN</name>
<evidence type="ECO:0000313" key="3">
    <source>
        <dbReference type="Proteomes" id="UP001592528"/>
    </source>
</evidence>
<keyword evidence="1" id="KW-0812">Transmembrane</keyword>
<feature type="transmembrane region" description="Helical" evidence="1">
    <location>
        <begin position="61"/>
        <end position="83"/>
    </location>
</feature>
<proteinExistence type="predicted"/>
<protein>
    <submittedName>
        <fullName evidence="2">Uncharacterized protein</fullName>
    </submittedName>
</protein>
<feature type="transmembrane region" description="Helical" evidence="1">
    <location>
        <begin position="12"/>
        <end position="40"/>
    </location>
</feature>